<name>A0ABW4EC67_9RHOB</name>
<dbReference type="InterPro" id="IPR045601">
    <property type="entry name" value="DUF6455"/>
</dbReference>
<gene>
    <name evidence="2" type="ORF">ACFTOW_05645</name>
</gene>
<organism evidence="2 3">
    <name type="scientific">Lacimonas salitolerans</name>
    <dbReference type="NCBI Taxonomy" id="1323750"/>
    <lineage>
        <taxon>Bacteria</taxon>
        <taxon>Pseudomonadati</taxon>
        <taxon>Pseudomonadota</taxon>
        <taxon>Alphaproteobacteria</taxon>
        <taxon>Rhodobacterales</taxon>
        <taxon>Paracoccaceae</taxon>
        <taxon>Lacimonas</taxon>
    </lineage>
</organism>
<dbReference type="RefSeq" id="WP_379913942.1">
    <property type="nucleotide sequence ID" value="NZ_JBHUDD010000041.1"/>
</dbReference>
<dbReference type="Pfam" id="PF20056">
    <property type="entry name" value="DUF6455"/>
    <property type="match status" value="1"/>
</dbReference>
<evidence type="ECO:0000259" key="1">
    <source>
        <dbReference type="Pfam" id="PF20056"/>
    </source>
</evidence>
<evidence type="ECO:0000313" key="3">
    <source>
        <dbReference type="Proteomes" id="UP001597186"/>
    </source>
</evidence>
<dbReference type="EMBL" id="JBHUDD010000041">
    <property type="protein sequence ID" value="MFD1508880.1"/>
    <property type="molecule type" value="Genomic_DNA"/>
</dbReference>
<accession>A0ABW4EC67</accession>
<protein>
    <submittedName>
        <fullName evidence="2">DUF6455 family protein</fullName>
    </submittedName>
</protein>
<reference evidence="3" key="1">
    <citation type="journal article" date="2019" name="Int. J. Syst. Evol. Microbiol.">
        <title>The Global Catalogue of Microorganisms (GCM) 10K type strain sequencing project: providing services to taxonomists for standard genome sequencing and annotation.</title>
        <authorList>
            <consortium name="The Broad Institute Genomics Platform"/>
            <consortium name="The Broad Institute Genome Sequencing Center for Infectious Disease"/>
            <person name="Wu L."/>
            <person name="Ma J."/>
        </authorList>
    </citation>
    <scope>NUCLEOTIDE SEQUENCE [LARGE SCALE GENOMIC DNA]</scope>
    <source>
        <strain evidence="3">CGMCC 1.12477</strain>
    </source>
</reference>
<proteinExistence type="predicted"/>
<comment type="caution">
    <text evidence="2">The sequence shown here is derived from an EMBL/GenBank/DDBJ whole genome shotgun (WGS) entry which is preliminary data.</text>
</comment>
<keyword evidence="3" id="KW-1185">Reference proteome</keyword>
<dbReference type="Proteomes" id="UP001597186">
    <property type="component" value="Unassembled WGS sequence"/>
</dbReference>
<sequence>MFAKMELHTDLMNAMADKAGVDMCDSIVSGRLSASGLRGAVMLCTQCSHVGECQSHLRDGAQGDVPKFCLNKQMFETLKD</sequence>
<feature type="domain" description="DUF6455" evidence="1">
    <location>
        <begin position="3"/>
        <end position="79"/>
    </location>
</feature>
<evidence type="ECO:0000313" key="2">
    <source>
        <dbReference type="EMBL" id="MFD1508880.1"/>
    </source>
</evidence>